<evidence type="ECO:0000259" key="8">
    <source>
        <dbReference type="PROSITE" id="PS50850"/>
    </source>
</evidence>
<evidence type="ECO:0000256" key="5">
    <source>
        <dbReference type="SAM" id="MobiDB-lite"/>
    </source>
</evidence>
<dbReference type="PANTHER" id="PTHR24064">
    <property type="entry name" value="SOLUTE CARRIER FAMILY 22 MEMBER"/>
    <property type="match status" value="1"/>
</dbReference>
<reference evidence="9" key="1">
    <citation type="submission" date="2022-01" db="EMBL/GenBank/DDBJ databases">
        <title>Genome Sequence Resource for Two Populations of Ditylenchus destructor, the Migratory Endoparasitic Phytonematode.</title>
        <authorList>
            <person name="Zhang H."/>
            <person name="Lin R."/>
            <person name="Xie B."/>
        </authorList>
    </citation>
    <scope>NUCLEOTIDE SEQUENCE</scope>
    <source>
        <strain evidence="9">BazhouSP</strain>
    </source>
</reference>
<keyword evidence="3 6" id="KW-1133">Transmembrane helix</keyword>
<keyword evidence="7" id="KW-0732">Signal</keyword>
<comment type="caution">
    <text evidence="9">The sequence shown here is derived from an EMBL/GenBank/DDBJ whole genome shotgun (WGS) entry which is preliminary data.</text>
</comment>
<gene>
    <name evidence="9" type="ORF">DdX_16119</name>
</gene>
<dbReference type="InterPro" id="IPR036259">
    <property type="entry name" value="MFS_trans_sf"/>
</dbReference>
<keyword evidence="9" id="KW-0813">Transport</keyword>
<proteinExistence type="predicted"/>
<feature type="transmembrane region" description="Helical" evidence="6">
    <location>
        <begin position="467"/>
        <end position="488"/>
    </location>
</feature>
<keyword evidence="4 6" id="KW-0472">Membrane</keyword>
<evidence type="ECO:0000256" key="6">
    <source>
        <dbReference type="SAM" id="Phobius"/>
    </source>
</evidence>
<organism evidence="9 10">
    <name type="scientific">Ditylenchus destructor</name>
    <dbReference type="NCBI Taxonomy" id="166010"/>
    <lineage>
        <taxon>Eukaryota</taxon>
        <taxon>Metazoa</taxon>
        <taxon>Ecdysozoa</taxon>
        <taxon>Nematoda</taxon>
        <taxon>Chromadorea</taxon>
        <taxon>Rhabditida</taxon>
        <taxon>Tylenchina</taxon>
        <taxon>Tylenchomorpha</taxon>
        <taxon>Sphaerularioidea</taxon>
        <taxon>Anguinidae</taxon>
        <taxon>Anguininae</taxon>
        <taxon>Ditylenchus</taxon>
    </lineage>
</organism>
<feature type="transmembrane region" description="Helical" evidence="6">
    <location>
        <begin position="556"/>
        <end position="580"/>
    </location>
</feature>
<feature type="transmembrane region" description="Helical" evidence="6">
    <location>
        <begin position="586"/>
        <end position="610"/>
    </location>
</feature>
<feature type="transmembrane region" description="Helical" evidence="6">
    <location>
        <begin position="524"/>
        <end position="544"/>
    </location>
</feature>
<dbReference type="InterPro" id="IPR005828">
    <property type="entry name" value="MFS_sugar_transport-like"/>
</dbReference>
<dbReference type="GO" id="GO:0016020">
    <property type="term" value="C:membrane"/>
    <property type="evidence" value="ECO:0007669"/>
    <property type="project" value="UniProtKB-SubCell"/>
</dbReference>
<keyword evidence="9" id="KW-0762">Sugar transport</keyword>
<feature type="transmembrane region" description="Helical" evidence="6">
    <location>
        <begin position="347"/>
        <end position="368"/>
    </location>
</feature>
<evidence type="ECO:0000256" key="3">
    <source>
        <dbReference type="ARBA" id="ARBA00022989"/>
    </source>
</evidence>
<feature type="chain" id="PRO_5041944433" evidence="7">
    <location>
        <begin position="21"/>
        <end position="758"/>
    </location>
</feature>
<evidence type="ECO:0000256" key="2">
    <source>
        <dbReference type="ARBA" id="ARBA00022692"/>
    </source>
</evidence>
<sequence length="758" mass="86161">MIRTVLFSLIVLNFIFVSFGQESDAEYEAEYEANTKDNDTIADGPVDPETKDIVQDEINAIWETKSSDSKVQSALNTIGQMMQKGNNGEGLQQQMWDVYNVIYNHLFSPAKRKKRVEAGYQYKHFEDVLEQVNPFGPYQIFVCICIVLANIEWSGNFNFITIVGSVEPDWNCVLKDGTGEKVVKHTDPNKCDIIKNDCENFTAIRNSTDFISIVSSFKLICGDGDKPEIIQMAQALALMIGSIVGGHLGDNFGRQFLFYMSQLGIVITSCMTTASTSWAGYCFTQCLNGFLYGVIEVEMLTLVLEYTNNQYRMIPIACFQWNIANMSIAFLAYLTTFVYQGPNGTNWQMFFVFLNTVTSPVIMAFMLLHESPRWLIAKGKMSKACDVLNDLADKRWNGTEVVFNAHSLKGIRHDTSSTFYNFYHLFKNERFAKQSFMQMLSVFTYSSIAMAYFCILREYPGNSFTIVFLDGLFRLVIPIAIILLDLYIKDFTRRLQFLMALSTMGLIFAAVLILMGVFGFSHSAGPVMVLVIVGGMINDSVFWMNIVQVTTQRYPTVIRCIAFGCLHSVKHVGTIIFVLVMPPLLISFPLAVFIIPTALIGLTLLVGIFLQPDTKGKALLDTIDEFDYTRIETALPKALYKMMAMHRVMQNELAGKVAEENRERWKEWTKELEKRESNPCKGHVNHAVQVSSDEDENPTSQRPNVSTRNTTDHVIQVPEPQEDPDSPWNYKSIAFMPHQEEQKRQREQLNSELKQRLK</sequence>
<dbReference type="GO" id="GO:0022857">
    <property type="term" value="F:transmembrane transporter activity"/>
    <property type="evidence" value="ECO:0007669"/>
    <property type="project" value="InterPro"/>
</dbReference>
<accession>A0AAD4MNH3</accession>
<feature type="transmembrane region" description="Helical" evidence="6">
    <location>
        <begin position="495"/>
        <end position="518"/>
    </location>
</feature>
<comment type="subcellular location">
    <subcellularLocation>
        <location evidence="1">Membrane</location>
        <topology evidence="1">Multi-pass membrane protein</topology>
    </subcellularLocation>
</comment>
<dbReference type="InterPro" id="IPR020846">
    <property type="entry name" value="MFS_dom"/>
</dbReference>
<keyword evidence="2 6" id="KW-0812">Transmembrane</keyword>
<evidence type="ECO:0000256" key="7">
    <source>
        <dbReference type="SAM" id="SignalP"/>
    </source>
</evidence>
<evidence type="ECO:0000313" key="9">
    <source>
        <dbReference type="EMBL" id="KAI1701366.1"/>
    </source>
</evidence>
<keyword evidence="10" id="KW-1185">Reference proteome</keyword>
<feature type="transmembrane region" description="Helical" evidence="6">
    <location>
        <begin position="436"/>
        <end position="455"/>
    </location>
</feature>
<dbReference type="Proteomes" id="UP001201812">
    <property type="component" value="Unassembled WGS sequence"/>
</dbReference>
<protein>
    <submittedName>
        <fullName evidence="9">Sugar transporter domain-containing protein</fullName>
    </submittedName>
</protein>
<feature type="domain" description="Major facilitator superfamily (MFS) profile" evidence="8">
    <location>
        <begin position="142"/>
        <end position="615"/>
    </location>
</feature>
<dbReference type="AlphaFoldDB" id="A0AAD4MNH3"/>
<feature type="transmembrane region" description="Helical" evidence="6">
    <location>
        <begin position="319"/>
        <end position="341"/>
    </location>
</feature>
<dbReference type="PROSITE" id="PS50850">
    <property type="entry name" value="MFS"/>
    <property type="match status" value="1"/>
</dbReference>
<dbReference type="Gene3D" id="1.20.1250.20">
    <property type="entry name" value="MFS general substrate transporter like domains"/>
    <property type="match status" value="1"/>
</dbReference>
<evidence type="ECO:0000256" key="4">
    <source>
        <dbReference type="ARBA" id="ARBA00023136"/>
    </source>
</evidence>
<feature type="signal peptide" evidence="7">
    <location>
        <begin position="1"/>
        <end position="20"/>
    </location>
</feature>
<dbReference type="EMBL" id="JAKKPZ010000120">
    <property type="protein sequence ID" value="KAI1701366.1"/>
    <property type="molecule type" value="Genomic_DNA"/>
</dbReference>
<name>A0AAD4MNH3_9BILA</name>
<feature type="region of interest" description="Disordered" evidence="5">
    <location>
        <begin position="688"/>
        <end position="758"/>
    </location>
</feature>
<evidence type="ECO:0000313" key="10">
    <source>
        <dbReference type="Proteomes" id="UP001201812"/>
    </source>
</evidence>
<feature type="transmembrane region" description="Helical" evidence="6">
    <location>
        <begin position="256"/>
        <end position="278"/>
    </location>
</feature>
<dbReference type="Pfam" id="PF00083">
    <property type="entry name" value="Sugar_tr"/>
    <property type="match status" value="1"/>
</dbReference>
<dbReference type="SUPFAM" id="SSF103473">
    <property type="entry name" value="MFS general substrate transporter"/>
    <property type="match status" value="1"/>
</dbReference>
<feature type="compositionally biased region" description="Polar residues" evidence="5">
    <location>
        <begin position="698"/>
        <end position="713"/>
    </location>
</feature>
<feature type="compositionally biased region" description="Basic and acidic residues" evidence="5">
    <location>
        <begin position="738"/>
        <end position="758"/>
    </location>
</feature>
<evidence type="ECO:0000256" key="1">
    <source>
        <dbReference type="ARBA" id="ARBA00004141"/>
    </source>
</evidence>